<dbReference type="InterPro" id="IPR009057">
    <property type="entry name" value="Homeodomain-like_sf"/>
</dbReference>
<evidence type="ECO:0000256" key="1">
    <source>
        <dbReference type="ARBA" id="ARBA00023015"/>
    </source>
</evidence>
<dbReference type="InterPro" id="IPR025996">
    <property type="entry name" value="MT1864/Rv1816-like_C"/>
</dbReference>
<dbReference type="SUPFAM" id="SSF48498">
    <property type="entry name" value="Tetracyclin repressor-like, C-terminal domain"/>
    <property type="match status" value="1"/>
</dbReference>
<dbReference type="EMBL" id="JADBEM010000001">
    <property type="protein sequence ID" value="MBE1610267.1"/>
    <property type="molecule type" value="Genomic_DNA"/>
</dbReference>
<name>A0A927N1X8_9ACTN</name>
<dbReference type="InterPro" id="IPR036271">
    <property type="entry name" value="Tet_transcr_reg_TetR-rel_C_sf"/>
</dbReference>
<evidence type="ECO:0000256" key="3">
    <source>
        <dbReference type="ARBA" id="ARBA00023163"/>
    </source>
</evidence>
<dbReference type="SUPFAM" id="SSF46689">
    <property type="entry name" value="Homeodomain-like"/>
    <property type="match status" value="1"/>
</dbReference>
<dbReference type="Gene3D" id="1.10.357.10">
    <property type="entry name" value="Tetracycline Repressor, domain 2"/>
    <property type="match status" value="1"/>
</dbReference>
<organism evidence="6 7">
    <name type="scientific">Actinopolymorpha pittospori</name>
    <dbReference type="NCBI Taxonomy" id="648752"/>
    <lineage>
        <taxon>Bacteria</taxon>
        <taxon>Bacillati</taxon>
        <taxon>Actinomycetota</taxon>
        <taxon>Actinomycetes</taxon>
        <taxon>Propionibacteriales</taxon>
        <taxon>Actinopolymorphaceae</taxon>
        <taxon>Actinopolymorpha</taxon>
    </lineage>
</organism>
<dbReference type="PROSITE" id="PS50977">
    <property type="entry name" value="HTH_TETR_2"/>
    <property type="match status" value="1"/>
</dbReference>
<protein>
    <submittedName>
        <fullName evidence="6">AcrR family transcriptional regulator</fullName>
    </submittedName>
</protein>
<dbReference type="Gene3D" id="1.10.10.60">
    <property type="entry name" value="Homeodomain-like"/>
    <property type="match status" value="1"/>
</dbReference>
<evidence type="ECO:0000313" key="6">
    <source>
        <dbReference type="EMBL" id="MBE1610267.1"/>
    </source>
</evidence>
<keyword evidence="3" id="KW-0804">Transcription</keyword>
<proteinExistence type="predicted"/>
<sequence>MPRAGLGTEAVVGVALEVVDECGADALTLSDVAARAGVATPSLYRHVGSLALLRSRIAARVLSEMTEIATSAVLGLSGDAAVAALMRRMRAYAVEHPARYASVPSDPLHDPALVQPATCLVEVFLAVLRGYELEGPAAVHATRCLRVIVYGFAAIESGGSFGMAEDPADTYEDLIQMYLAYLHRR</sequence>
<evidence type="ECO:0000256" key="2">
    <source>
        <dbReference type="ARBA" id="ARBA00023125"/>
    </source>
</evidence>
<keyword evidence="1" id="KW-0805">Transcription regulation</keyword>
<accession>A0A927N1X8</accession>
<evidence type="ECO:0000256" key="4">
    <source>
        <dbReference type="PROSITE-ProRule" id="PRU00335"/>
    </source>
</evidence>
<dbReference type="AlphaFoldDB" id="A0A927N1X8"/>
<evidence type="ECO:0000313" key="7">
    <source>
        <dbReference type="Proteomes" id="UP000638648"/>
    </source>
</evidence>
<dbReference type="GO" id="GO:0003677">
    <property type="term" value="F:DNA binding"/>
    <property type="evidence" value="ECO:0007669"/>
    <property type="project" value="UniProtKB-UniRule"/>
</dbReference>
<dbReference type="Pfam" id="PF13305">
    <property type="entry name" value="TetR_C_33"/>
    <property type="match status" value="1"/>
</dbReference>
<feature type="domain" description="HTH tetR-type" evidence="5">
    <location>
        <begin position="5"/>
        <end position="65"/>
    </location>
</feature>
<dbReference type="RefSeq" id="WP_192753663.1">
    <property type="nucleotide sequence ID" value="NZ_BAABJL010000095.1"/>
</dbReference>
<reference evidence="6" key="1">
    <citation type="submission" date="2020-10" db="EMBL/GenBank/DDBJ databases">
        <title>Sequencing the genomes of 1000 actinobacteria strains.</title>
        <authorList>
            <person name="Klenk H.-P."/>
        </authorList>
    </citation>
    <scope>NUCLEOTIDE SEQUENCE</scope>
    <source>
        <strain evidence="6">DSM 45354</strain>
    </source>
</reference>
<comment type="caution">
    <text evidence="6">The sequence shown here is derived from an EMBL/GenBank/DDBJ whole genome shotgun (WGS) entry which is preliminary data.</text>
</comment>
<gene>
    <name evidence="6" type="ORF">HEB94_007115</name>
</gene>
<dbReference type="Pfam" id="PF00440">
    <property type="entry name" value="TetR_N"/>
    <property type="match status" value="1"/>
</dbReference>
<keyword evidence="2 4" id="KW-0238">DNA-binding</keyword>
<feature type="DNA-binding region" description="H-T-H motif" evidence="4">
    <location>
        <begin position="28"/>
        <end position="47"/>
    </location>
</feature>
<dbReference type="InterPro" id="IPR001647">
    <property type="entry name" value="HTH_TetR"/>
</dbReference>
<dbReference type="Proteomes" id="UP000638648">
    <property type="component" value="Unassembled WGS sequence"/>
</dbReference>
<evidence type="ECO:0000259" key="5">
    <source>
        <dbReference type="PROSITE" id="PS50977"/>
    </source>
</evidence>
<keyword evidence="7" id="KW-1185">Reference proteome</keyword>